<name>A0A2P8HL24_9BACI</name>
<keyword evidence="1" id="KW-1133">Transmembrane helix</keyword>
<organism evidence="3 4">
    <name type="scientific">Salsuginibacillus halophilus</name>
    <dbReference type="NCBI Taxonomy" id="517424"/>
    <lineage>
        <taxon>Bacteria</taxon>
        <taxon>Bacillati</taxon>
        <taxon>Bacillota</taxon>
        <taxon>Bacilli</taxon>
        <taxon>Bacillales</taxon>
        <taxon>Bacillaceae</taxon>
        <taxon>Salsuginibacillus</taxon>
    </lineage>
</organism>
<dbReference type="Pfam" id="PF07331">
    <property type="entry name" value="TctB"/>
    <property type="match status" value="1"/>
</dbReference>
<keyword evidence="4" id="KW-1185">Reference proteome</keyword>
<keyword evidence="1" id="KW-0812">Transmembrane</keyword>
<feature type="transmembrane region" description="Helical" evidence="1">
    <location>
        <begin position="94"/>
        <end position="124"/>
    </location>
</feature>
<dbReference type="InterPro" id="IPR009936">
    <property type="entry name" value="DUF1468"/>
</dbReference>
<evidence type="ECO:0000256" key="1">
    <source>
        <dbReference type="SAM" id="Phobius"/>
    </source>
</evidence>
<reference evidence="3 4" key="1">
    <citation type="submission" date="2018-03" db="EMBL/GenBank/DDBJ databases">
        <title>Genomic Encyclopedia of Type Strains, Phase III (KMG-III): the genomes of soil and plant-associated and newly described type strains.</title>
        <authorList>
            <person name="Whitman W."/>
        </authorList>
    </citation>
    <scope>NUCLEOTIDE SEQUENCE [LARGE SCALE GENOMIC DNA]</scope>
    <source>
        <strain evidence="3 4">CGMCC 1.07653</strain>
    </source>
</reference>
<sequence>MLMREQWRDVMISITLLVVAGLFYIWSLDLTSPSDIFPRLVIALLLTFSISLLFKSIFVRRAYVKERAFEGKEEETEEIEGEGEKVTIRKWAGIIALIAFVYLIPVIGFYTVSFIFMGVFIWYLDGLKTGIFNVLRPLITAGGALIFIYFVFDDFLNIPVPEGILF</sequence>
<feature type="domain" description="DUF1468" evidence="2">
    <location>
        <begin position="12"/>
        <end position="161"/>
    </location>
</feature>
<comment type="caution">
    <text evidence="3">The sequence shown here is derived from an EMBL/GenBank/DDBJ whole genome shotgun (WGS) entry which is preliminary data.</text>
</comment>
<proteinExistence type="predicted"/>
<dbReference type="AlphaFoldDB" id="A0A2P8HL24"/>
<evidence type="ECO:0000313" key="3">
    <source>
        <dbReference type="EMBL" id="PSL46906.1"/>
    </source>
</evidence>
<dbReference type="EMBL" id="PYAV01000005">
    <property type="protein sequence ID" value="PSL46906.1"/>
    <property type="molecule type" value="Genomic_DNA"/>
</dbReference>
<keyword evidence="1" id="KW-0472">Membrane</keyword>
<evidence type="ECO:0000259" key="2">
    <source>
        <dbReference type="Pfam" id="PF07331"/>
    </source>
</evidence>
<feature type="transmembrane region" description="Helical" evidence="1">
    <location>
        <begin position="40"/>
        <end position="58"/>
    </location>
</feature>
<feature type="transmembrane region" description="Helical" evidence="1">
    <location>
        <begin position="130"/>
        <end position="152"/>
    </location>
</feature>
<feature type="transmembrane region" description="Helical" evidence="1">
    <location>
        <begin position="7"/>
        <end position="28"/>
    </location>
</feature>
<protein>
    <submittedName>
        <fullName evidence="3">Tripartite tricarboxylate transporter TctB family protein</fullName>
    </submittedName>
</protein>
<accession>A0A2P8HL24</accession>
<dbReference type="Proteomes" id="UP000242310">
    <property type="component" value="Unassembled WGS sequence"/>
</dbReference>
<dbReference type="OrthoDB" id="3034626at2"/>
<evidence type="ECO:0000313" key="4">
    <source>
        <dbReference type="Proteomes" id="UP000242310"/>
    </source>
</evidence>
<gene>
    <name evidence="3" type="ORF">B0H94_10556</name>
</gene>
<dbReference type="RefSeq" id="WP_106588241.1">
    <property type="nucleotide sequence ID" value="NZ_PYAV01000005.1"/>
</dbReference>